<reference evidence="10" key="1">
    <citation type="journal article" date="2019" name="Int. J. Syst. Evol. Microbiol.">
        <title>The Global Catalogue of Microorganisms (GCM) 10K type strain sequencing project: providing services to taxonomists for standard genome sequencing and annotation.</title>
        <authorList>
            <consortium name="The Broad Institute Genomics Platform"/>
            <consortium name="The Broad Institute Genome Sequencing Center for Infectious Disease"/>
            <person name="Wu L."/>
            <person name="Ma J."/>
        </authorList>
    </citation>
    <scope>NUCLEOTIDE SEQUENCE [LARGE SCALE GENOMIC DNA]</scope>
    <source>
        <strain evidence="10">NBRC 103166</strain>
    </source>
</reference>
<evidence type="ECO:0000256" key="3">
    <source>
        <dbReference type="ARBA" id="ARBA00019077"/>
    </source>
</evidence>
<dbReference type="Gene3D" id="3.40.50.2000">
    <property type="entry name" value="Glycogen Phosphorylase B"/>
    <property type="match status" value="1"/>
</dbReference>
<dbReference type="Proteomes" id="UP001157353">
    <property type="component" value="Unassembled WGS sequence"/>
</dbReference>
<organism evidence="9 10">
    <name type="scientific">Psychromonas marina</name>
    <dbReference type="NCBI Taxonomy" id="88364"/>
    <lineage>
        <taxon>Bacteria</taxon>
        <taxon>Pseudomonadati</taxon>
        <taxon>Pseudomonadota</taxon>
        <taxon>Gammaproteobacteria</taxon>
        <taxon>Alteromonadales</taxon>
        <taxon>Psychromonadaceae</taxon>
        <taxon>Psychromonas</taxon>
    </lineage>
</organism>
<dbReference type="InterPro" id="IPR039901">
    <property type="entry name" value="Kdotransferase"/>
</dbReference>
<dbReference type="NCBIfam" id="NF004388">
    <property type="entry name" value="PRK05749.1-4"/>
    <property type="match status" value="1"/>
</dbReference>
<dbReference type="PANTHER" id="PTHR42755:SF1">
    <property type="entry name" value="3-DEOXY-D-MANNO-OCTULOSONIC ACID TRANSFERASE, MITOCHONDRIAL-RELATED"/>
    <property type="match status" value="1"/>
</dbReference>
<gene>
    <name evidence="9" type="ORF">GCM10007916_36930</name>
</gene>
<keyword evidence="10" id="KW-1185">Reference proteome</keyword>
<dbReference type="Gene3D" id="3.40.50.11720">
    <property type="entry name" value="3-Deoxy-D-manno-octulosonic-acid transferase, N-terminal domain"/>
    <property type="match status" value="1"/>
</dbReference>
<dbReference type="EC" id="2.4.99.12" evidence="2 7"/>
<dbReference type="EMBL" id="BSPQ01000026">
    <property type="protein sequence ID" value="GLS92621.1"/>
    <property type="molecule type" value="Genomic_DNA"/>
</dbReference>
<name>A0ABQ6E5D2_9GAMM</name>
<comment type="subcellular location">
    <subcellularLocation>
        <location evidence="7">Cell membrane</location>
    </subcellularLocation>
</comment>
<protein>
    <recommendedName>
        <fullName evidence="3 7">3-deoxy-D-manno-octulosonic acid transferase</fullName>
        <shortName evidence="7">Kdo transferase</shortName>
        <ecNumber evidence="2 7">2.4.99.12</ecNumber>
    </recommendedName>
    <alternativeName>
        <fullName evidence="5 7">Lipid IV(A) 3-deoxy-D-manno-octulosonic acid transferase</fullName>
    </alternativeName>
</protein>
<dbReference type="InterPro" id="IPR007507">
    <property type="entry name" value="Glycos_transf_N"/>
</dbReference>
<comment type="catalytic activity">
    <reaction evidence="6 7">
        <text>lipid IVA (E. coli) + CMP-3-deoxy-beta-D-manno-octulosonate = alpha-Kdo-(2-&gt;6)-lipid IVA (E. coli) + CMP + H(+)</text>
        <dbReference type="Rhea" id="RHEA:28066"/>
        <dbReference type="ChEBI" id="CHEBI:15378"/>
        <dbReference type="ChEBI" id="CHEBI:58603"/>
        <dbReference type="ChEBI" id="CHEBI:60364"/>
        <dbReference type="ChEBI" id="CHEBI:60377"/>
        <dbReference type="ChEBI" id="CHEBI:85987"/>
        <dbReference type="EC" id="2.4.99.12"/>
    </reaction>
</comment>
<dbReference type="PANTHER" id="PTHR42755">
    <property type="entry name" value="3-DEOXY-MANNO-OCTULOSONATE CYTIDYLYLTRANSFERASE"/>
    <property type="match status" value="1"/>
</dbReference>
<dbReference type="InterPro" id="IPR038107">
    <property type="entry name" value="Glycos_transf_N_sf"/>
</dbReference>
<comment type="function">
    <text evidence="7">Involved in lipopolysaccharide (LPS) biosynthesis. Catalyzes the transfer of 3-deoxy-D-manno-octulosonate (Kdo) residue(s) from CMP-Kdo to lipid IV(A), the tetraacyldisaccharide-1,4'-bisphosphate precursor of lipid A.</text>
</comment>
<feature type="domain" description="3-deoxy-D-manno-octulosonic-acid transferase N-terminal" evidence="8">
    <location>
        <begin position="35"/>
        <end position="213"/>
    </location>
</feature>
<dbReference type="SUPFAM" id="SSF53756">
    <property type="entry name" value="UDP-Glycosyltransferase/glycogen phosphorylase"/>
    <property type="match status" value="1"/>
</dbReference>
<evidence type="ECO:0000259" key="8">
    <source>
        <dbReference type="Pfam" id="PF04413"/>
    </source>
</evidence>
<accession>A0ABQ6E5D2</accession>
<evidence type="ECO:0000256" key="4">
    <source>
        <dbReference type="ARBA" id="ARBA00022679"/>
    </source>
</evidence>
<keyword evidence="4 7" id="KW-0808">Transferase</keyword>
<evidence type="ECO:0000256" key="1">
    <source>
        <dbReference type="ARBA" id="ARBA00004713"/>
    </source>
</evidence>
<sequence>MIIRCLYSILLFIIAPFFLYGLYKSKPNKPKFGSRWKEHFGVIPQLKESKDAPIWIHAVSVGELLAVIPLIKKLKADNPAQSIVITTTTSTGAAEADKLDDLVEHRYMPLDFSFAIKRFIKTIKPKTLFIMETELWPNTLACCQQKNIPIAVINARLSQRSANRYKKFPAVFNILLKNINLVLAQTEQDAQRFIDLGMKPEQVNVTGSIKFDISVSQQQTQQAATLRHSFDQNREVWIAASTHKGEDEQIIAAHQQLLLEKPNALLILVPRHPERFLSVKTLSENSGLSVVTRSSQQPIENSTQLYLGDSMGEMMVLLGVADICFIAGSLIGDKVGGHNLLEAAALKKPILNGPSYFNFKQITEQLVKLNACTICQNSNEISANLLKLFNDANLRQQQGKAALDFVLQNQGALNKTALTIKNYQAEW</sequence>
<evidence type="ECO:0000256" key="7">
    <source>
        <dbReference type="RuleBase" id="RU365103"/>
    </source>
</evidence>
<comment type="pathway">
    <text evidence="1 7">Bacterial outer membrane biogenesis; LPS core biosynthesis.</text>
</comment>
<keyword evidence="7" id="KW-0812">Transmembrane</keyword>
<dbReference type="GO" id="GO:0016740">
    <property type="term" value="F:transferase activity"/>
    <property type="evidence" value="ECO:0007669"/>
    <property type="project" value="UniProtKB-KW"/>
</dbReference>
<keyword evidence="7" id="KW-1003">Cell membrane</keyword>
<evidence type="ECO:0000256" key="5">
    <source>
        <dbReference type="ARBA" id="ARBA00031445"/>
    </source>
</evidence>
<keyword evidence="7" id="KW-0472">Membrane</keyword>
<dbReference type="RefSeq" id="WP_284205729.1">
    <property type="nucleotide sequence ID" value="NZ_BSPQ01000026.1"/>
</dbReference>
<keyword evidence="7" id="KW-0448">Lipopolysaccharide biosynthesis</keyword>
<proteinExistence type="inferred from homology"/>
<evidence type="ECO:0000256" key="2">
    <source>
        <dbReference type="ARBA" id="ARBA00012621"/>
    </source>
</evidence>
<evidence type="ECO:0000313" key="10">
    <source>
        <dbReference type="Proteomes" id="UP001157353"/>
    </source>
</evidence>
<evidence type="ECO:0000256" key="6">
    <source>
        <dbReference type="ARBA" id="ARBA00049183"/>
    </source>
</evidence>
<comment type="caution">
    <text evidence="9">The sequence shown here is derived from an EMBL/GenBank/DDBJ whole genome shotgun (WGS) entry which is preliminary data.</text>
</comment>
<dbReference type="Pfam" id="PF04413">
    <property type="entry name" value="Glycos_transf_N"/>
    <property type="match status" value="1"/>
</dbReference>
<comment type="similarity">
    <text evidence="7">Belongs to the glycosyltransferase group 1 family.</text>
</comment>
<evidence type="ECO:0000313" key="9">
    <source>
        <dbReference type="EMBL" id="GLS92621.1"/>
    </source>
</evidence>
<keyword evidence="7" id="KW-1133">Transmembrane helix</keyword>
<feature type="transmembrane region" description="Helical" evidence="7">
    <location>
        <begin position="6"/>
        <end position="23"/>
    </location>
</feature>